<name>A0ABZ1CN51_9PROT</name>
<accession>A0ABZ1CN51</accession>
<dbReference type="GO" id="GO:0003743">
    <property type="term" value="F:translation initiation factor activity"/>
    <property type="evidence" value="ECO:0007669"/>
    <property type="project" value="UniProtKB-KW"/>
</dbReference>
<evidence type="ECO:0000256" key="1">
    <source>
        <dbReference type="SAM" id="MobiDB-lite"/>
    </source>
</evidence>
<keyword evidence="3" id="KW-1185">Reference proteome</keyword>
<dbReference type="EMBL" id="CP141769">
    <property type="protein sequence ID" value="WRS39378.1"/>
    <property type="molecule type" value="Genomic_DNA"/>
</dbReference>
<evidence type="ECO:0000313" key="3">
    <source>
        <dbReference type="Proteomes" id="UP001334732"/>
    </source>
</evidence>
<dbReference type="RefSeq" id="WP_324779909.1">
    <property type="nucleotide sequence ID" value="NZ_CP141769.1"/>
</dbReference>
<proteinExistence type="predicted"/>
<keyword evidence="2" id="KW-0396">Initiation factor</keyword>
<keyword evidence="2" id="KW-0648">Protein biosynthesis</keyword>
<organism evidence="2 3">
    <name type="scientific">Thiobacillus sedimenti</name>
    <dbReference type="NCBI Taxonomy" id="3110231"/>
    <lineage>
        <taxon>Bacteria</taxon>
        <taxon>Pseudomonadati</taxon>
        <taxon>Pseudomonadota</taxon>
        <taxon>Betaproteobacteria</taxon>
        <taxon>Nitrosomonadales</taxon>
        <taxon>Thiobacillaceae</taxon>
        <taxon>Thiobacillus</taxon>
    </lineage>
</organism>
<reference evidence="2 3" key="1">
    <citation type="submission" date="2023-12" db="EMBL/GenBank/DDBJ databases">
        <title>Thiobacillus sedimentum sp. nov., a chemolithoautotrophic sulfur-oxidizing bacterium isolated from freshwater sediment.</title>
        <authorList>
            <person name="Luo J."/>
            <person name="Dai C."/>
        </authorList>
    </citation>
    <scope>NUCLEOTIDE SEQUENCE [LARGE SCALE GENOMIC DNA]</scope>
    <source>
        <strain evidence="2 3">SCUT-2</strain>
    </source>
</reference>
<feature type="compositionally biased region" description="Polar residues" evidence="1">
    <location>
        <begin position="1"/>
        <end position="13"/>
    </location>
</feature>
<gene>
    <name evidence="2" type="ORF">VA613_00485</name>
</gene>
<dbReference type="Proteomes" id="UP001334732">
    <property type="component" value="Chromosome"/>
</dbReference>
<protein>
    <submittedName>
        <fullName evidence="2">Replication initiation factor</fullName>
    </submittedName>
</protein>
<sequence length="439" mass="49151">METCSQLHPSNQKQSDDACGSDRACAADQRAELDKDATPSNTASNNCNCEEIGFIPLRWGVDSLYLSYPGMLADSVTRKLEALKKTAQSEAEAEQAKAQYCVGDHVFEVKDKGAGMFPFVLRDNAFRISLSRPKGGALPMAYVQVSSQLLAAFSPQRAEAMLSDVLLQLGDIEPAKVSRVDLYVDFVSCVDMESWNRHAWVTRAHKVGTHAVKGEFSGWSIGLGGVMSARLYNKTLEIESSGKEYLKELWLRAGWDGISPVWRLEFEFHREVLTQKGVSGLRETLRHLGGLWAYATDEWLRLTLPNEDDATRSRWPIHPLWACLASVDWGGDGGPLLDRFSSVSAPNEKQVVSRLLSSITTLMALNGDTCLDTAWDGLRLRLDNHLHNLSMWEGVHPRQYVEEKVRIKARRFNSILNREDEAPDYDEEARQYLRASRGG</sequence>
<evidence type="ECO:0000313" key="2">
    <source>
        <dbReference type="EMBL" id="WRS39378.1"/>
    </source>
</evidence>
<feature type="region of interest" description="Disordered" evidence="1">
    <location>
        <begin position="1"/>
        <end position="21"/>
    </location>
</feature>